<protein>
    <submittedName>
        <fullName evidence="1">Uncharacterized protein</fullName>
    </submittedName>
</protein>
<sequence>MGSALEALTPTNSLARRTQKSAAVGRLRARSDHYLWLFGQIHAKVSALEALTPTNSLARRTQKSAAVGRLRARSDHYLWLFGQIHAKVSGKAKHNLRDKLILPM</sequence>
<dbReference type="AlphaFoldDB" id="A0A3P7LRQ3"/>
<evidence type="ECO:0000313" key="2">
    <source>
        <dbReference type="Proteomes" id="UP000270094"/>
    </source>
</evidence>
<organism evidence="1 2">
    <name type="scientific">Strongylus vulgaris</name>
    <name type="common">Blood worm</name>
    <dbReference type="NCBI Taxonomy" id="40348"/>
    <lineage>
        <taxon>Eukaryota</taxon>
        <taxon>Metazoa</taxon>
        <taxon>Ecdysozoa</taxon>
        <taxon>Nematoda</taxon>
        <taxon>Chromadorea</taxon>
        <taxon>Rhabditida</taxon>
        <taxon>Rhabditina</taxon>
        <taxon>Rhabditomorpha</taxon>
        <taxon>Strongyloidea</taxon>
        <taxon>Strongylidae</taxon>
        <taxon>Strongylus</taxon>
    </lineage>
</organism>
<dbReference type="OrthoDB" id="5848060at2759"/>
<gene>
    <name evidence="1" type="ORF">SVUK_LOCUS16800</name>
</gene>
<accession>A0A3P7LRQ3</accession>
<reference evidence="1 2" key="1">
    <citation type="submission" date="2018-11" db="EMBL/GenBank/DDBJ databases">
        <authorList>
            <consortium name="Pathogen Informatics"/>
        </authorList>
    </citation>
    <scope>NUCLEOTIDE SEQUENCE [LARGE SCALE GENOMIC DNA]</scope>
</reference>
<dbReference type="EMBL" id="UYYB01114609">
    <property type="protein sequence ID" value="VDM81802.1"/>
    <property type="molecule type" value="Genomic_DNA"/>
</dbReference>
<name>A0A3P7LRQ3_STRVU</name>
<keyword evidence="2" id="KW-1185">Reference proteome</keyword>
<evidence type="ECO:0000313" key="1">
    <source>
        <dbReference type="EMBL" id="VDM81802.1"/>
    </source>
</evidence>
<dbReference type="Proteomes" id="UP000270094">
    <property type="component" value="Unassembled WGS sequence"/>
</dbReference>
<proteinExistence type="predicted"/>